<dbReference type="Proteomes" id="UP000045545">
    <property type="component" value="Unassembled WGS sequence"/>
</dbReference>
<feature type="domain" description="DUF1648" evidence="2">
    <location>
        <begin position="20"/>
        <end position="66"/>
    </location>
</feature>
<evidence type="ECO:0000313" key="4">
    <source>
        <dbReference type="Proteomes" id="UP000045545"/>
    </source>
</evidence>
<dbReference type="EMBL" id="CGIH01000032">
    <property type="protein sequence ID" value="CFX84067.1"/>
    <property type="molecule type" value="Genomic_DNA"/>
</dbReference>
<reference evidence="3 4" key="1">
    <citation type="submission" date="2015-03" db="EMBL/GenBank/DDBJ databases">
        <authorList>
            <person name="Murphy D."/>
        </authorList>
    </citation>
    <scope>NUCLEOTIDE SEQUENCE [LARGE SCALE GENOMIC DNA]</scope>
    <source>
        <strain evidence="3 4">OL-4</strain>
    </source>
</reference>
<evidence type="ECO:0000256" key="1">
    <source>
        <dbReference type="SAM" id="Phobius"/>
    </source>
</evidence>
<keyword evidence="1" id="KW-1133">Transmembrane helix</keyword>
<gene>
    <name evidence="3" type="ORF">1992</name>
</gene>
<dbReference type="InterPro" id="IPR012867">
    <property type="entry name" value="DUF1648"/>
</dbReference>
<evidence type="ECO:0000259" key="2">
    <source>
        <dbReference type="Pfam" id="PF07853"/>
    </source>
</evidence>
<feature type="transmembrane region" description="Helical" evidence="1">
    <location>
        <begin position="147"/>
        <end position="167"/>
    </location>
</feature>
<organism evidence="3 4">
    <name type="scientific">Syntrophomonas zehnderi OL-4</name>
    <dbReference type="NCBI Taxonomy" id="690567"/>
    <lineage>
        <taxon>Bacteria</taxon>
        <taxon>Bacillati</taxon>
        <taxon>Bacillota</taxon>
        <taxon>Clostridia</taxon>
        <taxon>Eubacteriales</taxon>
        <taxon>Syntrophomonadaceae</taxon>
        <taxon>Syntrophomonas</taxon>
    </lineage>
</organism>
<dbReference type="AlphaFoldDB" id="A0A0E4GCL0"/>
<dbReference type="OrthoDB" id="9808690at2"/>
<keyword evidence="4" id="KW-1185">Reference proteome</keyword>
<feature type="transmembrane region" description="Helical" evidence="1">
    <location>
        <begin position="115"/>
        <end position="135"/>
    </location>
</feature>
<sequence>MWGRISRFYPPWLELIPLLMLGFILAYTVTYYPLMPERIPTHFGPSGQPDAWSAKGFWSVYILVLLAGAVWLTMLAINYILIIKPDDPGRYMNISQREKDRLGTKRLEEIRTISARMMVIINITTVGLLTVIQYGSVNTALGLQNGIGWGVWFFAAALVLESLWMLFKCGAINYSPLKKR</sequence>
<keyword evidence="1" id="KW-0812">Transmembrane</keyword>
<evidence type="ECO:0000313" key="3">
    <source>
        <dbReference type="EMBL" id="CFX84067.1"/>
    </source>
</evidence>
<feature type="transmembrane region" description="Helical" evidence="1">
    <location>
        <begin position="12"/>
        <end position="34"/>
    </location>
</feature>
<keyword evidence="1" id="KW-0472">Membrane</keyword>
<accession>A0A0E4GCL0</accession>
<dbReference type="Pfam" id="PF07853">
    <property type="entry name" value="DUF1648"/>
    <property type="match status" value="1"/>
</dbReference>
<proteinExistence type="predicted"/>
<name>A0A0E4GCL0_9FIRM</name>
<dbReference type="RefSeq" id="WP_052729716.1">
    <property type="nucleotide sequence ID" value="NZ_CGIH01000032.1"/>
</dbReference>
<feature type="transmembrane region" description="Helical" evidence="1">
    <location>
        <begin position="58"/>
        <end position="82"/>
    </location>
</feature>
<protein>
    <recommendedName>
        <fullName evidence="2">DUF1648 domain-containing protein</fullName>
    </recommendedName>
</protein>
<dbReference type="STRING" id="690567.1992"/>